<dbReference type="EMBL" id="PFAM01000017">
    <property type="protein sequence ID" value="PIT95956.1"/>
    <property type="molecule type" value="Genomic_DNA"/>
</dbReference>
<gene>
    <name evidence="1" type="ORF">COT94_03140</name>
</gene>
<evidence type="ECO:0000313" key="2">
    <source>
        <dbReference type="Proteomes" id="UP000228533"/>
    </source>
</evidence>
<protein>
    <submittedName>
        <fullName evidence="1">Uncharacterized protein</fullName>
    </submittedName>
</protein>
<name>A0A2M6WTA4_9BACT</name>
<dbReference type="Proteomes" id="UP000228533">
    <property type="component" value="Unassembled WGS sequence"/>
</dbReference>
<reference evidence="2" key="1">
    <citation type="submission" date="2017-09" db="EMBL/GenBank/DDBJ databases">
        <title>Depth-based differentiation of microbial function through sediment-hosted aquifers and enrichment of novel symbionts in the deep terrestrial subsurface.</title>
        <authorList>
            <person name="Probst A.J."/>
            <person name="Ladd B."/>
            <person name="Jarett J.K."/>
            <person name="Geller-Mcgrath D.E."/>
            <person name="Sieber C.M.K."/>
            <person name="Emerson J.B."/>
            <person name="Anantharaman K."/>
            <person name="Thomas B.C."/>
            <person name="Malmstrom R."/>
            <person name="Stieglmeier M."/>
            <person name="Klingl A."/>
            <person name="Woyke T."/>
            <person name="Ryan C.M."/>
            <person name="Banfield J.F."/>
        </authorList>
    </citation>
    <scope>NUCLEOTIDE SEQUENCE [LARGE SCALE GENOMIC DNA]</scope>
</reference>
<sequence length="224" mass="25897">MKSSNIEAETAKLAGLQIDFLQKLRNGSITLEGFEQFLNPYQENLQAIFGLKLKDVKASKKFTFFKSFNITVPADYQHDNQLSKFAKNNKQKFGYYNDKINDANFNKVSHQPESGKTYEAMMWFINKNETPSSEEILQLLAENRILLTGAQGLSVVFEQKPEEFPKNKYTVSFDEKDNLWYADGDHHVPGINRDSDDAYNFNLGYFEYDWNGVYCVFGLRDLQS</sequence>
<accession>A0A2M6WTA4</accession>
<comment type="caution">
    <text evidence="1">The sequence shown here is derived from an EMBL/GenBank/DDBJ whole genome shotgun (WGS) entry which is preliminary data.</text>
</comment>
<evidence type="ECO:0000313" key="1">
    <source>
        <dbReference type="EMBL" id="PIT95956.1"/>
    </source>
</evidence>
<dbReference type="AlphaFoldDB" id="A0A2M6WTA4"/>
<organism evidence="1 2">
    <name type="scientific">Candidatus Falkowbacteria bacterium CG10_big_fil_rev_8_21_14_0_10_37_14</name>
    <dbReference type="NCBI Taxonomy" id="1974561"/>
    <lineage>
        <taxon>Bacteria</taxon>
        <taxon>Candidatus Falkowiibacteriota</taxon>
    </lineage>
</organism>
<proteinExistence type="predicted"/>